<name>A0AA39V1J8_9AGAR</name>
<feature type="domain" description="Carboxylesterase type B" evidence="1">
    <location>
        <begin position="78"/>
        <end position="489"/>
    </location>
</feature>
<evidence type="ECO:0000313" key="2">
    <source>
        <dbReference type="EMBL" id="KAK0501825.1"/>
    </source>
</evidence>
<dbReference type="Gene3D" id="3.40.50.1820">
    <property type="entry name" value="alpha/beta hydrolase"/>
    <property type="match status" value="1"/>
</dbReference>
<dbReference type="SUPFAM" id="SSF53474">
    <property type="entry name" value="alpha/beta-Hydrolases"/>
    <property type="match status" value="1"/>
</dbReference>
<dbReference type="InterPro" id="IPR050309">
    <property type="entry name" value="Type-B_Carboxylest/Lipase"/>
</dbReference>
<keyword evidence="3" id="KW-1185">Reference proteome</keyword>
<evidence type="ECO:0000259" key="1">
    <source>
        <dbReference type="Pfam" id="PF00135"/>
    </source>
</evidence>
<dbReference type="EMBL" id="JAUEPU010000006">
    <property type="protein sequence ID" value="KAK0501825.1"/>
    <property type="molecule type" value="Genomic_DNA"/>
</dbReference>
<dbReference type="Pfam" id="PF00135">
    <property type="entry name" value="COesterase"/>
    <property type="match status" value="1"/>
</dbReference>
<dbReference type="PANTHER" id="PTHR11559">
    <property type="entry name" value="CARBOXYLESTERASE"/>
    <property type="match status" value="1"/>
</dbReference>
<evidence type="ECO:0000313" key="3">
    <source>
        <dbReference type="Proteomes" id="UP001175228"/>
    </source>
</evidence>
<organism evidence="2 3">
    <name type="scientific">Armillaria luteobubalina</name>
    <dbReference type="NCBI Taxonomy" id="153913"/>
    <lineage>
        <taxon>Eukaryota</taxon>
        <taxon>Fungi</taxon>
        <taxon>Dikarya</taxon>
        <taxon>Basidiomycota</taxon>
        <taxon>Agaricomycotina</taxon>
        <taxon>Agaricomycetes</taxon>
        <taxon>Agaricomycetidae</taxon>
        <taxon>Agaricales</taxon>
        <taxon>Marasmiineae</taxon>
        <taxon>Physalacriaceae</taxon>
        <taxon>Armillaria</taxon>
    </lineage>
</organism>
<dbReference type="InterPro" id="IPR029058">
    <property type="entry name" value="AB_hydrolase_fold"/>
</dbReference>
<proteinExistence type="predicted"/>
<protein>
    <submittedName>
        <fullName evidence="2">Alpha/beta-hydrolase</fullName>
    </submittedName>
</protein>
<dbReference type="AlphaFoldDB" id="A0AA39V1J8"/>
<sequence length="581" mass="63993">MDTWIISHHLRLFIYVKRSEGKSPVLITTSTLHTMLFAAILLLSVSCLARQSPENQDTMKQVDLGYATYQSNLHLVDGVTSFLGMRYAAPPTGSLRWAAPHLPASMTVLQNATTYPNQCFQASITGSAGRVIRNPYRRMGRRKQKMPLPSSHPGDQLLVQRDTDGFSDEDCLFLDVHTPSNRQDEDTLLPVIVYMHGGGYDAGNTSLYPVQDFVKDSNYRLVAVSIQYRLGVFGFLPGTAVKHGGVLNAGLLDQNFALQWVQEHISSFGGDPSKATIWGQSAGAGAMLQHLVAHGGETEPPLFRAVLMNSPFLPFQYDYDDPIAERVYLEVLSAVNCGHAQNSLECLRSATASSLLEADTQIGFANFMGTYTFVPVVDGTFITERPMVTLQRGKVNGEALLVTTNSDEGSLFINPDVLIADKFTLTRYVTELFPRLSKKRIQEAAEMYSKMSLTSVKEEASAVMGESIFVCPALAAVSAFGLNGWKAEFGIPPGTHALDLSYDFSTFAIPPTFSNPEFLKAWQQSFLSVAMSLNPNDATVVTPNWSSWDHGSTEMMFNKTDDDEPVVKPFLTDKGLMKRCK</sequence>
<gene>
    <name evidence="2" type="ORF">EDD18DRAFT_1144561</name>
</gene>
<reference evidence="2" key="1">
    <citation type="submission" date="2023-06" db="EMBL/GenBank/DDBJ databases">
        <authorList>
            <consortium name="Lawrence Berkeley National Laboratory"/>
            <person name="Ahrendt S."/>
            <person name="Sahu N."/>
            <person name="Indic B."/>
            <person name="Wong-Bajracharya J."/>
            <person name="Merenyi Z."/>
            <person name="Ke H.-M."/>
            <person name="Monk M."/>
            <person name="Kocsube S."/>
            <person name="Drula E."/>
            <person name="Lipzen A."/>
            <person name="Balint B."/>
            <person name="Henrissat B."/>
            <person name="Andreopoulos B."/>
            <person name="Martin F.M."/>
            <person name="Harder C.B."/>
            <person name="Rigling D."/>
            <person name="Ford K.L."/>
            <person name="Foster G.D."/>
            <person name="Pangilinan J."/>
            <person name="Papanicolaou A."/>
            <person name="Barry K."/>
            <person name="LaButti K."/>
            <person name="Viragh M."/>
            <person name="Koriabine M."/>
            <person name="Yan M."/>
            <person name="Riley R."/>
            <person name="Champramary S."/>
            <person name="Plett K.L."/>
            <person name="Tsai I.J."/>
            <person name="Slot J."/>
            <person name="Sipos G."/>
            <person name="Plett J."/>
            <person name="Nagy L.G."/>
            <person name="Grigoriev I.V."/>
        </authorList>
    </citation>
    <scope>NUCLEOTIDE SEQUENCE</scope>
    <source>
        <strain evidence="2">HWK02</strain>
    </source>
</reference>
<comment type="caution">
    <text evidence="2">The sequence shown here is derived from an EMBL/GenBank/DDBJ whole genome shotgun (WGS) entry which is preliminary data.</text>
</comment>
<dbReference type="InterPro" id="IPR002018">
    <property type="entry name" value="CarbesteraseB"/>
</dbReference>
<accession>A0AA39V1J8</accession>
<dbReference type="Proteomes" id="UP001175228">
    <property type="component" value="Unassembled WGS sequence"/>
</dbReference>